<name>A0ABT3NC66_9BACT</name>
<protein>
    <submittedName>
        <fullName evidence="2">Uncharacterized protein</fullName>
    </submittedName>
</protein>
<dbReference type="EMBL" id="JAPFPW010000020">
    <property type="protein sequence ID" value="MCW7755044.1"/>
    <property type="molecule type" value="Genomic_DNA"/>
</dbReference>
<evidence type="ECO:0000313" key="3">
    <source>
        <dbReference type="Proteomes" id="UP001209681"/>
    </source>
</evidence>
<accession>A0ABT3NC66</accession>
<feature type="transmembrane region" description="Helical" evidence="1">
    <location>
        <begin position="763"/>
        <end position="783"/>
    </location>
</feature>
<keyword evidence="3" id="KW-1185">Reference proteome</keyword>
<keyword evidence="1" id="KW-0472">Membrane</keyword>
<sequence length="1019" mass="116565">MKKWHPFMFDAADYHLLDIIKDIRYRKKKQKDLRQRVGPYLHPRGIKELAAPRELRMAYATAHLLDSLDAGRVEDRLTALQSIVDEVRSSTESNLRNNAARVMLQLMKELIRCDENDMLRQLALAHDFRRAASGRPRVIRSLLSHYHLLEMPEDWNQVSFDDHVHDANTKGRKNPCHLIMDAWIKGIREIRVIYYNHIPFQAVSELMNAASIMGIRAAIGIEYEIPFRGRMASFIWAPSGLHTAEAMTRFFNLPKVDAFMEKGREVSRYRAEKVLENLDIFNRKYRPEIETELAMEIPEASKEDFLVMVGLGQPSTLHLSAYLHSLVETAIRQSLHPAPLEVDTESPEAAIFVKRIEALETLTPEAIENRFLAPAKQDDSFSPEKDLPELLTLSPETLTEALARLHPSFSLTLNLKHLRVADVAELLFRTEGRISHLEIYNLKDQALGRAVAYREINALQLALNQGNIIILKRILMDCHHHLQLAHTSQATEQSKTLENILSHLTRLVSPYAIRPLQTRIGTDSTGNSPRFYGMGLVLRDTLPFRTRRFLQQKLGKNHHRPGIRIPVRPRVTWIPKKPPCRKLAPILYRLRYAKILRPVTHKKQSEFIIRKSAVRLEARGNVITLGGTMRQENPKAAFKHREKAFRFHPAAYLNTSLTQILKVVIGFIPAFLTFALTKDWWLLAYFGAVIWFFITGLRNILQSVLGGGGIRRSPLLKWHDHVRWNRVADSLLFTGFSVPLLDYVVKTRILDEIFAITTSSNPIALYAFMGLANGIYLSTHNFFRGLPRAAVIGNFFRSILAIPVAVLFSGICGQMLAGTGHGAPSEALQKWAAIISKTASDTVAGIIEGLADRFHNLELRAQDYRKKMRQIFDTCMELELAFPRSDILTLLSDTKNRILPENHPHTRLTTMIVINVLDLLHFFMYQPRARVALQKRMDRMSFEEREVFCAYHQMLKEEKHVSTLLINGLIGKNFGPGLSFYLATYPQYLHYLSQWVPDAALQCRTDQNDDKRPSAFPSG</sequence>
<comment type="caution">
    <text evidence="2">The sequence shown here is derived from an EMBL/GenBank/DDBJ whole genome shotgun (WGS) entry which is preliminary data.</text>
</comment>
<gene>
    <name evidence="2" type="ORF">OOT00_13715</name>
</gene>
<feature type="transmembrane region" description="Helical" evidence="1">
    <location>
        <begin position="680"/>
        <end position="701"/>
    </location>
</feature>
<organism evidence="2 3">
    <name type="scientific">Desulfobotulus pelophilus</name>
    <dbReference type="NCBI Taxonomy" id="2823377"/>
    <lineage>
        <taxon>Bacteria</taxon>
        <taxon>Pseudomonadati</taxon>
        <taxon>Thermodesulfobacteriota</taxon>
        <taxon>Desulfobacteria</taxon>
        <taxon>Desulfobacterales</taxon>
        <taxon>Desulfobacteraceae</taxon>
        <taxon>Desulfobotulus</taxon>
    </lineage>
</organism>
<keyword evidence="1" id="KW-0812">Transmembrane</keyword>
<evidence type="ECO:0000256" key="1">
    <source>
        <dbReference type="SAM" id="Phobius"/>
    </source>
</evidence>
<dbReference type="RefSeq" id="WP_265425959.1">
    <property type="nucleotide sequence ID" value="NZ_JAPFPW010000020.1"/>
</dbReference>
<dbReference type="Proteomes" id="UP001209681">
    <property type="component" value="Unassembled WGS sequence"/>
</dbReference>
<feature type="transmembrane region" description="Helical" evidence="1">
    <location>
        <begin position="795"/>
        <end position="817"/>
    </location>
</feature>
<reference evidence="2 3" key="1">
    <citation type="submission" date="2022-11" db="EMBL/GenBank/DDBJ databases">
        <title>Desulfobotulus tamanensis H1 sp. nov. - anaerobic, alkaliphilic, sulphate reducing bacterium isolated from terrestrial mud volcano.</title>
        <authorList>
            <person name="Frolova A."/>
            <person name="Merkel A.Y."/>
            <person name="Slobodkin A.I."/>
        </authorList>
    </citation>
    <scope>NUCLEOTIDE SEQUENCE [LARGE SCALE GENOMIC DNA]</scope>
    <source>
        <strain evidence="2 3">H1</strain>
    </source>
</reference>
<keyword evidence="1" id="KW-1133">Transmembrane helix</keyword>
<evidence type="ECO:0000313" key="2">
    <source>
        <dbReference type="EMBL" id="MCW7755044.1"/>
    </source>
</evidence>
<proteinExistence type="predicted"/>
<feature type="transmembrane region" description="Helical" evidence="1">
    <location>
        <begin position="651"/>
        <end position="674"/>
    </location>
</feature>